<feature type="compositionally biased region" description="Basic and acidic residues" evidence="8">
    <location>
        <begin position="980"/>
        <end position="990"/>
    </location>
</feature>
<feature type="transmembrane region" description="Helical" evidence="9">
    <location>
        <begin position="376"/>
        <end position="395"/>
    </location>
</feature>
<feature type="compositionally biased region" description="Gly residues" evidence="8">
    <location>
        <begin position="77"/>
        <end position="86"/>
    </location>
</feature>
<dbReference type="STRING" id="1764295.A0A5B8MWB8"/>
<dbReference type="GO" id="GO:0004016">
    <property type="term" value="F:adenylate cyclase activity"/>
    <property type="evidence" value="ECO:0007669"/>
    <property type="project" value="TreeGrafter"/>
</dbReference>
<dbReference type="SUPFAM" id="SSF51206">
    <property type="entry name" value="cAMP-binding domain-like"/>
    <property type="match status" value="1"/>
</dbReference>
<dbReference type="SMART" id="SM00044">
    <property type="entry name" value="CYCc"/>
    <property type="match status" value="2"/>
</dbReference>
<feature type="transmembrane region" description="Helical" evidence="9">
    <location>
        <begin position="1221"/>
        <end position="1240"/>
    </location>
</feature>
<dbReference type="InterPro" id="IPR018490">
    <property type="entry name" value="cNMP-bd_dom_sf"/>
</dbReference>
<feature type="compositionally biased region" description="Polar residues" evidence="8">
    <location>
        <begin position="791"/>
        <end position="803"/>
    </location>
</feature>
<protein>
    <submittedName>
        <fullName evidence="12">Nucleotide cyclase</fullName>
    </submittedName>
</protein>
<feature type="domain" description="Guanylate cyclase" evidence="11">
    <location>
        <begin position="606"/>
        <end position="734"/>
    </location>
</feature>
<keyword evidence="6 7" id="KW-0456">Lyase</keyword>
<dbReference type="OrthoDB" id="354346at2759"/>
<evidence type="ECO:0000256" key="8">
    <source>
        <dbReference type="SAM" id="MobiDB-lite"/>
    </source>
</evidence>
<dbReference type="SUPFAM" id="SSF55073">
    <property type="entry name" value="Nucleotide cyclase"/>
    <property type="match status" value="2"/>
</dbReference>
<dbReference type="GO" id="GO:0001653">
    <property type="term" value="F:peptide receptor activity"/>
    <property type="evidence" value="ECO:0007669"/>
    <property type="project" value="TreeGrafter"/>
</dbReference>
<sequence>MARKSKKKAKAGAMVVVEEDAVLEEGAGPIQEEAGNEEAERGQAEAEQSTSNEPQSSVRDGDEETQAEAEADTTEDGNGGAGGGGEPMSPNKLTIKVRVDTPSPVSASGSASSPTKEEARRAVFENLGHSQTTAHSSFSSYVSNDGSSVPANLLNDVYTPRAPVKLVSPGLMDRPSTALSEAERNEKRENIKLLEQIPLLKNLHKWEKSKIAEHLQFRDYEEGEVIVLEGDEADEFYIVKDGVVDISVDAGGGESKVLSTITRRGWFGELALLKDQPRNATARARTKVQCLVLVKDDFIRLIGTLEEVLNRGNVVARHKKATERWHRAFNIISKTLMLLRRIRKEQARKLDWKTLTFGSQNLEKAYQVFNQKESSYIGRSAAIFGFGIMFIFFIHDIVNPACNWARNTYWVATYVLALPFFIVLCVLPELLTIKKNKMNVITLATTLLWVCMMLPWIVDTDIFAERGSLFFLSRLTTLISFGFQFAPLGIVRNTTSVLVIIGLSEVLLLHPKMRDYVYTVDGVEYKSDSTLSLVNIQAAILLSFLSNYSDHRRKERDHRKAFILAYDIHEEWKSSESFLHSMLPNKAITALKRGQKLFAEWIENGTIIFVQICDFNRFVENMPPRKLINLLNDVFLQFDSLVEKHHVYKIETVNEYYMAGSGILKNDKYHAVNSSACAVAMLKVCQVLSEKLDGEAVTIKIGVNSGSLIAGVIGLKQINYRVFGDTVNIASRMCSNSKPGRIMVTKRTATYLKKSKHYKFDLEDLGEMQVKGKGKMQTFYLNEATELNPMSPTLSVKSGTSNFDDSERKSFDLERTSGNSSDVTYENMLEISETSSFKSFSRKILNRVTKSTRRLSRLSFSEGLRPTFSPHEGKRKSLIKAQIDGSQMSHGLDYKPEPSEASFAGSLDSSLYATSEAPSTPRTPMSVASTFLSDTEPAPGPDTFPGGMGPNTPAPALDPANAASQRRNSDDSVDTDVGEDEGRITLDADNLHSNLTQPAPRELRRTKSKRKSLVETIFQNESVEKKPKDMRKTKSMYNKRKSDARRKSFIEKLYPEMDLSLESINAYQPKKKTQLKVEAMDLTGKMPRGAARRNRKGSIVHDMWKKNANRQAPKETDKVQINKLTLNFEGKNAADIESLYQHRKLYELKNNQSSAILGISAVLILKLMMELQFSKMDKTADKEYLLASLLTKVFYFYMVSMIYKHNELKIFREIRMTKNGLLVVSLVLVAALMLFIPSFMGGSHPVLVDAIICIFLIHYSFHACIFLTWGISSIILILVTPALVVMLASSGSSVRFKSVDCTTAAVMIFCHTAMLLYSIHSEEFLRKKQYTMRRDLLAQNKVFELLIYNLVPPQIVYKLRRGQTYLVTQHPDASVLFADIKGFTPLTASVPAIVLVGFLNTLFSALDDLCIKEKVYKVNTIGDCYVVAAGVPTRIPYHAEATMEFARKMLCTIVVVRQDVSQFRPEFKDISMRIGIHSGPVTSGVVGKKSIRYEIWGKTVEKANKMESLGLPMRIHCSQDTQTFLRYSYNFEYRAKLGTYLLIDSEEAQNQGIKKSRRTLEMLLT</sequence>
<feature type="compositionally biased region" description="Basic residues" evidence="8">
    <location>
        <begin position="1033"/>
        <end position="1042"/>
    </location>
</feature>
<comment type="similarity">
    <text evidence="7">Belongs to the adenylyl cyclase class-4/guanylyl cyclase family.</text>
</comment>
<dbReference type="Proteomes" id="UP000316726">
    <property type="component" value="Chromosome 11"/>
</dbReference>
<feature type="compositionally biased region" description="Low complexity" evidence="8">
    <location>
        <begin position="102"/>
        <end position="114"/>
    </location>
</feature>
<evidence type="ECO:0000256" key="6">
    <source>
        <dbReference type="ARBA" id="ARBA00023239"/>
    </source>
</evidence>
<feature type="region of interest" description="Disordered" evidence="8">
    <location>
        <begin position="1"/>
        <end position="118"/>
    </location>
</feature>
<feature type="region of interest" description="Disordered" evidence="8">
    <location>
        <begin position="791"/>
        <end position="820"/>
    </location>
</feature>
<dbReference type="EMBL" id="CP031044">
    <property type="protein sequence ID" value="QDZ23944.1"/>
    <property type="molecule type" value="Genomic_DNA"/>
</dbReference>
<dbReference type="PROSITE" id="PS50042">
    <property type="entry name" value="CNMP_BINDING_3"/>
    <property type="match status" value="1"/>
</dbReference>
<feature type="compositionally biased region" description="Basic residues" evidence="8">
    <location>
        <begin position="1"/>
        <end position="10"/>
    </location>
</feature>
<dbReference type="PROSITE" id="PS00888">
    <property type="entry name" value="CNMP_BINDING_1"/>
    <property type="match status" value="1"/>
</dbReference>
<feature type="domain" description="Guanylate cyclase" evidence="11">
    <location>
        <begin position="1374"/>
        <end position="1507"/>
    </location>
</feature>
<dbReference type="Pfam" id="PF00027">
    <property type="entry name" value="cNMP_binding"/>
    <property type="match status" value="1"/>
</dbReference>
<feature type="region of interest" description="Disordered" evidence="8">
    <location>
        <begin position="913"/>
        <end position="1042"/>
    </location>
</feature>
<dbReference type="GO" id="GO:0005886">
    <property type="term" value="C:plasma membrane"/>
    <property type="evidence" value="ECO:0007669"/>
    <property type="project" value="TreeGrafter"/>
</dbReference>
<comment type="subcellular location">
    <subcellularLocation>
        <location evidence="1">Membrane</location>
    </subcellularLocation>
</comment>
<evidence type="ECO:0000256" key="3">
    <source>
        <dbReference type="ARBA" id="ARBA00022741"/>
    </source>
</evidence>
<reference evidence="12 13" key="1">
    <citation type="submission" date="2018-07" db="EMBL/GenBank/DDBJ databases">
        <title>The complete nuclear genome of the prasinophyte Chloropicon primus (CCMP1205).</title>
        <authorList>
            <person name="Pombert J.-F."/>
            <person name="Otis C."/>
            <person name="Turmel M."/>
            <person name="Lemieux C."/>
        </authorList>
    </citation>
    <scope>NUCLEOTIDE SEQUENCE [LARGE SCALE GENOMIC DNA]</scope>
    <source>
        <strain evidence="12 13">CCMP1205</strain>
    </source>
</reference>
<dbReference type="InterPro" id="IPR050401">
    <property type="entry name" value="Cyclic_nucleotide_synthase"/>
</dbReference>
<dbReference type="PROSITE" id="PS00452">
    <property type="entry name" value="GUANYLATE_CYCLASE_1"/>
    <property type="match status" value="1"/>
</dbReference>
<dbReference type="GO" id="GO:0000166">
    <property type="term" value="F:nucleotide binding"/>
    <property type="evidence" value="ECO:0007669"/>
    <property type="project" value="UniProtKB-KW"/>
</dbReference>
<feature type="compositionally biased region" description="Basic and acidic residues" evidence="8">
    <location>
        <begin position="1022"/>
        <end position="1032"/>
    </location>
</feature>
<evidence type="ECO:0000259" key="10">
    <source>
        <dbReference type="PROSITE" id="PS50042"/>
    </source>
</evidence>
<dbReference type="GO" id="GO:0007168">
    <property type="term" value="P:receptor guanylyl cyclase signaling pathway"/>
    <property type="evidence" value="ECO:0007669"/>
    <property type="project" value="TreeGrafter"/>
</dbReference>
<feature type="compositionally biased region" description="Polar residues" evidence="8">
    <location>
        <begin position="913"/>
        <end position="933"/>
    </location>
</feature>
<dbReference type="Gene3D" id="3.30.70.1230">
    <property type="entry name" value="Nucleotide cyclase"/>
    <property type="match status" value="2"/>
</dbReference>
<dbReference type="SMART" id="SM00100">
    <property type="entry name" value="cNMP"/>
    <property type="match status" value="1"/>
</dbReference>
<evidence type="ECO:0000259" key="11">
    <source>
        <dbReference type="PROSITE" id="PS50125"/>
    </source>
</evidence>
<feature type="transmembrane region" description="Helical" evidence="9">
    <location>
        <begin position="1302"/>
        <end position="1319"/>
    </location>
</feature>
<feature type="transmembrane region" description="Helical" evidence="9">
    <location>
        <begin position="1184"/>
        <end position="1200"/>
    </location>
</feature>
<dbReference type="InterPro" id="IPR018488">
    <property type="entry name" value="cNMP-bd_CS"/>
</dbReference>
<dbReference type="PANTHER" id="PTHR11920">
    <property type="entry name" value="GUANYLYL CYCLASE"/>
    <property type="match status" value="1"/>
</dbReference>
<feature type="compositionally biased region" description="Polar residues" evidence="8">
    <location>
        <begin position="49"/>
        <end position="58"/>
    </location>
</feature>
<evidence type="ECO:0000313" key="12">
    <source>
        <dbReference type="EMBL" id="QDZ23944.1"/>
    </source>
</evidence>
<dbReference type="InterPro" id="IPR029787">
    <property type="entry name" value="Nucleotide_cyclase"/>
</dbReference>
<proteinExistence type="inferred from homology"/>
<keyword evidence="13" id="KW-1185">Reference proteome</keyword>
<evidence type="ECO:0000256" key="7">
    <source>
        <dbReference type="RuleBase" id="RU000405"/>
    </source>
</evidence>
<evidence type="ECO:0000256" key="5">
    <source>
        <dbReference type="ARBA" id="ARBA00023136"/>
    </source>
</evidence>
<keyword evidence="3" id="KW-0547">Nucleotide-binding</keyword>
<dbReference type="GO" id="GO:0004383">
    <property type="term" value="F:guanylate cyclase activity"/>
    <property type="evidence" value="ECO:0007669"/>
    <property type="project" value="TreeGrafter"/>
</dbReference>
<name>A0A5B8MWB8_9CHLO</name>
<feature type="transmembrane region" description="Helical" evidence="9">
    <location>
        <begin position="1274"/>
        <end position="1296"/>
    </location>
</feature>
<dbReference type="Gene3D" id="2.60.120.10">
    <property type="entry name" value="Jelly Rolls"/>
    <property type="match status" value="1"/>
</dbReference>
<dbReference type="InterPro" id="IPR014710">
    <property type="entry name" value="RmlC-like_jellyroll"/>
</dbReference>
<keyword evidence="4 9" id="KW-1133">Transmembrane helix</keyword>
<dbReference type="PROSITE" id="PS50125">
    <property type="entry name" value="GUANYLATE_CYCLASE_2"/>
    <property type="match status" value="2"/>
</dbReference>
<feature type="domain" description="Cyclic nucleotide-binding" evidence="10">
    <location>
        <begin position="199"/>
        <end position="311"/>
    </location>
</feature>
<dbReference type="InterPro" id="IPR001054">
    <property type="entry name" value="A/G_cyclase"/>
</dbReference>
<dbReference type="GO" id="GO:0035556">
    <property type="term" value="P:intracellular signal transduction"/>
    <property type="evidence" value="ECO:0007669"/>
    <property type="project" value="InterPro"/>
</dbReference>
<dbReference type="CDD" id="cd07302">
    <property type="entry name" value="CHD"/>
    <property type="match status" value="2"/>
</dbReference>
<accession>A0A5B8MWB8</accession>
<dbReference type="InterPro" id="IPR000595">
    <property type="entry name" value="cNMP-bd_dom"/>
</dbReference>
<feature type="compositionally biased region" description="Basic and acidic residues" evidence="8">
    <location>
        <begin position="805"/>
        <end position="815"/>
    </location>
</feature>
<dbReference type="InterPro" id="IPR018297">
    <property type="entry name" value="A/G_cyclase_CS"/>
</dbReference>
<dbReference type="PRINTS" id="PR00103">
    <property type="entry name" value="CAMPKINASE"/>
</dbReference>
<evidence type="ECO:0000256" key="9">
    <source>
        <dbReference type="SAM" id="Phobius"/>
    </source>
</evidence>
<feature type="transmembrane region" description="Helical" evidence="9">
    <location>
        <begin position="407"/>
        <end position="427"/>
    </location>
</feature>
<keyword evidence="2 9" id="KW-0812">Transmembrane</keyword>
<feature type="transmembrane region" description="Helical" evidence="9">
    <location>
        <begin position="1246"/>
        <end position="1267"/>
    </location>
</feature>
<dbReference type="PANTHER" id="PTHR11920:SF335">
    <property type="entry name" value="GUANYLATE CYCLASE"/>
    <property type="match status" value="1"/>
</dbReference>
<evidence type="ECO:0000256" key="1">
    <source>
        <dbReference type="ARBA" id="ARBA00004370"/>
    </source>
</evidence>
<organism evidence="12 13">
    <name type="scientific">Chloropicon primus</name>
    <dbReference type="NCBI Taxonomy" id="1764295"/>
    <lineage>
        <taxon>Eukaryota</taxon>
        <taxon>Viridiplantae</taxon>
        <taxon>Chlorophyta</taxon>
        <taxon>Chloropicophyceae</taxon>
        <taxon>Chloropicales</taxon>
        <taxon>Chloropicaceae</taxon>
        <taxon>Chloropicon</taxon>
    </lineage>
</organism>
<evidence type="ECO:0000256" key="4">
    <source>
        <dbReference type="ARBA" id="ARBA00022989"/>
    </source>
</evidence>
<gene>
    <name evidence="12" type="ORF">A3770_11p64620</name>
</gene>
<dbReference type="Pfam" id="PF00211">
    <property type="entry name" value="Guanylate_cyc"/>
    <property type="match status" value="2"/>
</dbReference>
<feature type="transmembrane region" description="Helical" evidence="9">
    <location>
        <begin position="439"/>
        <end position="457"/>
    </location>
</feature>
<dbReference type="CDD" id="cd00038">
    <property type="entry name" value="CAP_ED"/>
    <property type="match status" value="1"/>
</dbReference>
<feature type="compositionally biased region" description="Acidic residues" evidence="8">
    <location>
        <begin position="61"/>
        <end position="75"/>
    </location>
</feature>
<evidence type="ECO:0000256" key="2">
    <source>
        <dbReference type="ARBA" id="ARBA00022692"/>
    </source>
</evidence>
<evidence type="ECO:0000313" key="13">
    <source>
        <dbReference type="Proteomes" id="UP000316726"/>
    </source>
</evidence>
<keyword evidence="5 9" id="KW-0472">Membrane</keyword>